<comment type="cofactor">
    <cofactor evidence="17">
        <name>Mn(2+)</name>
        <dbReference type="ChEBI" id="CHEBI:29035"/>
    </cofactor>
    <text evidence="17">The cofactor is mostly bound to the substrate.</text>
</comment>
<comment type="catalytic activity">
    <reaction evidence="16 17">
        <text>N(4)-(alpha-D-Man-(1-&gt;3)-[alpha-D-Man-(1-&gt;3)-[alpha-D-Man-(1-&gt;6)]-alpha-D-Man-(1-&gt;6)]-beta-D-Man-(1-&gt;4)-beta-D-GlcNAc-(1-&gt;4)-beta-D-GlcNAc)-L-asparaginyl-[protein] (N-glucan mannose isomer 5A1,2) + UDP-N-acetyl-alpha-D-glucosamine = N(4)-{beta-D-GlcNAc-(1-&gt;2)-alpha-D-Man-(1-&gt;3)-[alpha-D-Man-(1-&gt;3)-[alpha-D-Man-(1-&gt;6)]-alpha-D-Man-(1-&gt;6)]-beta-D-Man-(1-&gt;4)-beta-D-GlcNAc-(1-&gt;4)-beta-D-GlcNAc}-L-asparaginyl-[protein] + UDP + H(+)</text>
        <dbReference type="Rhea" id="RHEA:11456"/>
        <dbReference type="Rhea" id="RHEA-COMP:14367"/>
        <dbReference type="Rhea" id="RHEA-COMP:14368"/>
        <dbReference type="ChEBI" id="CHEBI:15378"/>
        <dbReference type="ChEBI" id="CHEBI:57705"/>
        <dbReference type="ChEBI" id="CHEBI:58223"/>
        <dbReference type="ChEBI" id="CHEBI:59087"/>
        <dbReference type="ChEBI" id="CHEBI:60625"/>
        <dbReference type="EC" id="2.4.1.101"/>
    </reaction>
</comment>
<keyword evidence="4 17" id="KW-0328">Glycosyltransferase</keyword>
<keyword evidence="9" id="KW-1133">Transmembrane helix</keyword>
<dbReference type="UniPathway" id="UPA00378"/>
<keyword evidence="10 17" id="KW-0333">Golgi apparatus</keyword>
<comment type="pathway">
    <text evidence="2 17">Protein modification; protein glycosylation.</text>
</comment>
<organism evidence="20">
    <name type="scientific">Thelazia callipaeda</name>
    <name type="common">Oriental eyeworm</name>
    <name type="synonym">Parasitic nematode</name>
    <dbReference type="NCBI Taxonomy" id="103827"/>
    <lineage>
        <taxon>Eukaryota</taxon>
        <taxon>Metazoa</taxon>
        <taxon>Ecdysozoa</taxon>
        <taxon>Nematoda</taxon>
        <taxon>Chromadorea</taxon>
        <taxon>Rhabditida</taxon>
        <taxon>Spirurina</taxon>
        <taxon>Spiruromorpha</taxon>
        <taxon>Thelazioidea</taxon>
        <taxon>Thelaziidae</taxon>
        <taxon>Thelazia</taxon>
    </lineage>
</organism>
<comment type="similarity">
    <text evidence="3 17">Belongs to the glycosyltransferase 13 family.</text>
</comment>
<evidence type="ECO:0000313" key="18">
    <source>
        <dbReference type="EMBL" id="VDM99459.1"/>
    </source>
</evidence>
<protein>
    <recommendedName>
        <fullName evidence="14 17">Alpha-1,3-mannosyl-glycoprotein 2-beta-N-acetylglucosaminyltransferase</fullName>
        <shortName evidence="17">GNT-I</shortName>
        <shortName evidence="17">GlcNAc-T I</shortName>
        <ecNumber evidence="14 17">2.4.1.101</ecNumber>
    </recommendedName>
    <alternativeName>
        <fullName evidence="15 17">N-glycosyl-oligosaccharide-glycoprotein N-acetylglucosaminyltransferase I</fullName>
    </alternativeName>
</protein>
<accession>A0A0N5CSD8</accession>
<evidence type="ECO:0000256" key="5">
    <source>
        <dbReference type="ARBA" id="ARBA00022679"/>
    </source>
</evidence>
<dbReference type="Proteomes" id="UP000276776">
    <property type="component" value="Unassembled WGS sequence"/>
</dbReference>
<dbReference type="STRING" id="103827.A0A0N5CSD8"/>
<keyword evidence="19" id="KW-1185">Reference proteome</keyword>
<dbReference type="InterPro" id="IPR004139">
    <property type="entry name" value="Glyco_trans_13"/>
</dbReference>
<dbReference type="OrthoDB" id="440755at2759"/>
<evidence type="ECO:0000256" key="15">
    <source>
        <dbReference type="ARBA" id="ARBA00041712"/>
    </source>
</evidence>
<reference evidence="20" key="1">
    <citation type="submission" date="2017-02" db="UniProtKB">
        <authorList>
            <consortium name="WormBaseParasite"/>
        </authorList>
    </citation>
    <scope>IDENTIFICATION</scope>
</reference>
<evidence type="ECO:0000256" key="3">
    <source>
        <dbReference type="ARBA" id="ARBA00006492"/>
    </source>
</evidence>
<keyword evidence="5" id="KW-0808">Transferase</keyword>
<evidence type="ECO:0000256" key="11">
    <source>
        <dbReference type="ARBA" id="ARBA00023136"/>
    </source>
</evidence>
<dbReference type="GO" id="GO:0003827">
    <property type="term" value="F:alpha-1,3-mannosylglycoprotein 2-beta-N-acetylglucosaminyltransferase activity"/>
    <property type="evidence" value="ECO:0007669"/>
    <property type="project" value="UniProtKB-UniRule"/>
</dbReference>
<dbReference type="InterPro" id="IPR052261">
    <property type="entry name" value="Glycosyltransferase_13"/>
</dbReference>
<evidence type="ECO:0000256" key="10">
    <source>
        <dbReference type="ARBA" id="ARBA00023034"/>
    </source>
</evidence>
<dbReference type="OMA" id="KHRIFLY"/>
<dbReference type="SUPFAM" id="SSF53448">
    <property type="entry name" value="Nucleotide-diphospho-sugar transferases"/>
    <property type="match status" value="1"/>
</dbReference>
<dbReference type="Pfam" id="PF03071">
    <property type="entry name" value="GNT-I"/>
    <property type="match status" value="1"/>
</dbReference>
<evidence type="ECO:0000256" key="6">
    <source>
        <dbReference type="ARBA" id="ARBA00022692"/>
    </source>
</evidence>
<keyword evidence="11" id="KW-0472">Membrane</keyword>
<comment type="subcellular location">
    <subcellularLocation>
        <location evidence="1 17">Golgi apparatus membrane</location>
        <topology evidence="1 17">Single-pass type II membrane protein</topology>
    </subcellularLocation>
</comment>
<sequence length="167" mass="19535">MRNNSVRKSRACIRPEISRTGMTPEGKKGASRGLFFTQHLAKIVVNDVFTNFTKLDLSYLFKESYDNAFLENVYSAPVISLKELPWKFQSLDSKAMRIQYKTLKEYLQIAKYLKIMRDFKEGVSRTAYFGVVTCFFYGKRIYVAPDRDTWQGYDPKWEASQTDMEIN</sequence>
<dbReference type="PANTHER" id="PTHR10468:SF0">
    <property type="entry name" value="ALPHA-1,3-MANNOSYL-GLYCOPROTEIN 2-BETA-N-ACETYLGLUCOSAMINYLTRANSFERASE"/>
    <property type="match status" value="1"/>
</dbReference>
<name>A0A0N5CSD8_THECL</name>
<evidence type="ECO:0000256" key="9">
    <source>
        <dbReference type="ARBA" id="ARBA00022989"/>
    </source>
</evidence>
<evidence type="ECO:0000256" key="12">
    <source>
        <dbReference type="ARBA" id="ARBA00023211"/>
    </source>
</evidence>
<evidence type="ECO:0000256" key="2">
    <source>
        <dbReference type="ARBA" id="ARBA00004922"/>
    </source>
</evidence>
<evidence type="ECO:0000256" key="7">
    <source>
        <dbReference type="ARBA" id="ARBA00022723"/>
    </source>
</evidence>
<keyword evidence="8 17" id="KW-0735">Signal-anchor</keyword>
<dbReference type="WBParaSite" id="TCLT_0000313901-mRNA-1">
    <property type="protein sequence ID" value="TCLT_0000313901-mRNA-1"/>
    <property type="gene ID" value="TCLT_0000313901"/>
</dbReference>
<evidence type="ECO:0000313" key="20">
    <source>
        <dbReference type="WBParaSite" id="TCLT_0000313901-mRNA-1"/>
    </source>
</evidence>
<dbReference type="GO" id="GO:0006487">
    <property type="term" value="P:protein N-linked glycosylation"/>
    <property type="evidence" value="ECO:0007669"/>
    <property type="project" value="TreeGrafter"/>
</dbReference>
<evidence type="ECO:0000256" key="4">
    <source>
        <dbReference type="ARBA" id="ARBA00022676"/>
    </source>
</evidence>
<dbReference type="AlphaFoldDB" id="A0A0N5CSD8"/>
<proteinExistence type="inferred from homology"/>
<gene>
    <name evidence="18" type="ORF">TCLT_LOCUS3139</name>
</gene>
<reference evidence="18 19" key="2">
    <citation type="submission" date="2018-11" db="EMBL/GenBank/DDBJ databases">
        <authorList>
            <consortium name="Pathogen Informatics"/>
        </authorList>
    </citation>
    <scope>NUCLEOTIDE SEQUENCE [LARGE SCALE GENOMIC DNA]</scope>
</reference>
<evidence type="ECO:0000256" key="13">
    <source>
        <dbReference type="ARBA" id="ARBA00037706"/>
    </source>
</evidence>
<evidence type="ECO:0000256" key="17">
    <source>
        <dbReference type="RuleBase" id="RU368119"/>
    </source>
</evidence>
<dbReference type="GO" id="GO:0030145">
    <property type="term" value="F:manganese ion binding"/>
    <property type="evidence" value="ECO:0007669"/>
    <property type="project" value="UniProtKB-UniRule"/>
</dbReference>
<evidence type="ECO:0000313" key="19">
    <source>
        <dbReference type="Proteomes" id="UP000276776"/>
    </source>
</evidence>
<dbReference type="Gene3D" id="3.10.180.20">
    <property type="entry name" value="N-Acetylglucosaminyltransferase I, Domain 2"/>
    <property type="match status" value="1"/>
</dbReference>
<keyword evidence="7 17" id="KW-0479">Metal-binding</keyword>
<dbReference type="PANTHER" id="PTHR10468">
    <property type="entry name" value="PROTEIN O-LINKED-MANNOSE BETA-1,2-N-ACETYLGLUCOSAMINYLTRANSFERASE 1/ALPHA-1,3-MANNOSYL-GLYCOPROTEIN 2-BETA-N-ACETYLGLUCOSAMINYLTRANSFERASE"/>
    <property type="match status" value="1"/>
</dbReference>
<dbReference type="EC" id="2.4.1.101" evidence="14 17"/>
<evidence type="ECO:0000256" key="1">
    <source>
        <dbReference type="ARBA" id="ARBA00004323"/>
    </source>
</evidence>
<keyword evidence="6" id="KW-0812">Transmembrane</keyword>
<dbReference type="EMBL" id="UYYF01001038">
    <property type="protein sequence ID" value="VDM99459.1"/>
    <property type="molecule type" value="Genomic_DNA"/>
</dbReference>
<evidence type="ECO:0000256" key="14">
    <source>
        <dbReference type="ARBA" id="ARBA00038949"/>
    </source>
</evidence>
<dbReference type="InterPro" id="IPR029044">
    <property type="entry name" value="Nucleotide-diphossugar_trans"/>
</dbReference>
<evidence type="ECO:0000256" key="16">
    <source>
        <dbReference type="ARBA" id="ARBA00049421"/>
    </source>
</evidence>
<comment type="function">
    <text evidence="13 17">Initiates complex N-linked carbohydrate formation. Essential for the conversion of high-mannose to hybrid and complex N-glycans.</text>
</comment>
<dbReference type="GO" id="GO:0000139">
    <property type="term" value="C:Golgi membrane"/>
    <property type="evidence" value="ECO:0007669"/>
    <property type="project" value="UniProtKB-SubCell"/>
</dbReference>
<keyword evidence="12 17" id="KW-0464">Manganese</keyword>
<evidence type="ECO:0000256" key="8">
    <source>
        <dbReference type="ARBA" id="ARBA00022968"/>
    </source>
</evidence>